<feature type="transmembrane region" description="Helical" evidence="2">
    <location>
        <begin position="6"/>
        <end position="26"/>
    </location>
</feature>
<feature type="compositionally biased region" description="Basic and acidic residues" evidence="1">
    <location>
        <begin position="66"/>
        <end position="80"/>
    </location>
</feature>
<dbReference type="Proteomes" id="UP001239019">
    <property type="component" value="Unassembled WGS sequence"/>
</dbReference>
<accession>A0ABU0W8P3</accession>
<keyword evidence="2" id="KW-1133">Transmembrane helix</keyword>
<dbReference type="InterPro" id="IPR004714">
    <property type="entry name" value="Cyt_oxidase_maturation_cbb3"/>
</dbReference>
<keyword evidence="2" id="KW-0472">Membrane</keyword>
<sequence>MNIIFVSIPIGIILIGLAIAAFFWAVRSGQYDDLDSPAWSVLMDEDREERRHRRASRGTSTTEADSEGRDGQEDDAGHGR</sequence>
<feature type="region of interest" description="Disordered" evidence="1">
    <location>
        <begin position="45"/>
        <end position="80"/>
    </location>
</feature>
<evidence type="ECO:0000256" key="1">
    <source>
        <dbReference type="SAM" id="MobiDB-lite"/>
    </source>
</evidence>
<comment type="caution">
    <text evidence="3">The sequence shown here is derived from an EMBL/GenBank/DDBJ whole genome shotgun (WGS) entry which is preliminary data.</text>
</comment>
<dbReference type="NCBIfam" id="TIGR00847">
    <property type="entry name" value="ccoS"/>
    <property type="match status" value="1"/>
</dbReference>
<dbReference type="PANTHER" id="PTHR41532:SF1">
    <property type="entry name" value="FIXS PROTEIN"/>
    <property type="match status" value="1"/>
</dbReference>
<proteinExistence type="predicted"/>
<keyword evidence="4" id="KW-1185">Reference proteome</keyword>
<evidence type="ECO:0000256" key="2">
    <source>
        <dbReference type="SAM" id="Phobius"/>
    </source>
</evidence>
<name>A0ABU0W8P3_9GAMM</name>
<reference evidence="3 4" key="1">
    <citation type="submission" date="2023-08" db="EMBL/GenBank/DDBJ databases">
        <title>Whole-genome sequencing of halo(alkali)philic microorganisms from hypersaline lakes.</title>
        <authorList>
            <person name="Sorokin D.Y."/>
            <person name="Abbas B."/>
            <person name="Merkel A.Y."/>
        </authorList>
    </citation>
    <scope>NUCLEOTIDE SEQUENCE [LARGE SCALE GENOMIC DNA]</scope>
    <source>
        <strain evidence="3 4">AB-CW4</strain>
    </source>
</reference>
<protein>
    <submittedName>
        <fullName evidence="3">Cbb3-type cytochrome oxidase assembly protein CcoS</fullName>
    </submittedName>
</protein>
<evidence type="ECO:0000313" key="4">
    <source>
        <dbReference type="Proteomes" id="UP001239019"/>
    </source>
</evidence>
<evidence type="ECO:0000313" key="3">
    <source>
        <dbReference type="EMBL" id="MDQ2070406.1"/>
    </source>
</evidence>
<gene>
    <name evidence="3" type="primary">ccoS</name>
    <name evidence="3" type="ORF">RBH19_10995</name>
</gene>
<organism evidence="3 4">
    <name type="scientific">Natronospira bacteriovora</name>
    <dbReference type="NCBI Taxonomy" id="3069753"/>
    <lineage>
        <taxon>Bacteria</taxon>
        <taxon>Pseudomonadati</taxon>
        <taxon>Pseudomonadota</taxon>
        <taxon>Gammaproteobacteria</taxon>
        <taxon>Natronospirales</taxon>
        <taxon>Natronospiraceae</taxon>
        <taxon>Natronospira</taxon>
    </lineage>
</organism>
<dbReference type="PANTHER" id="PTHR41532">
    <property type="entry name" value="FIXS PROTEIN"/>
    <property type="match status" value="1"/>
</dbReference>
<dbReference type="Pfam" id="PF03597">
    <property type="entry name" value="FixS"/>
    <property type="match status" value="1"/>
</dbReference>
<keyword evidence="2" id="KW-0812">Transmembrane</keyword>
<dbReference type="EMBL" id="JAVDDT010000007">
    <property type="protein sequence ID" value="MDQ2070406.1"/>
    <property type="molecule type" value="Genomic_DNA"/>
</dbReference>
<dbReference type="RefSeq" id="WP_306728906.1">
    <property type="nucleotide sequence ID" value="NZ_JAVDDT010000007.1"/>
</dbReference>